<dbReference type="EMBL" id="VCIW01000006">
    <property type="protein sequence ID" value="TLS51973.1"/>
    <property type="molecule type" value="Genomic_DNA"/>
</dbReference>
<dbReference type="InterPro" id="IPR050177">
    <property type="entry name" value="Lipid_A_modif_metabolic_enz"/>
</dbReference>
<sequence length="321" mass="34865">MTLTAGRCLVTGGAGFIGSHVAKRLFEAGCDVTVLDTNAGGGGAVEGVRYVKGNATNAELVDRLVAEHDAVFHLAAMLGVKTTMDAPAEMIENNVQGTVNVLRSALKFRRKVVFASSSEVYGKGRPPFSEDDDLLYGPTKRLRWSYATAKLLEEFLCLGYGRKGLPVTVVRYFNVYGPGQKDGPYGGVIPKFIRAALAGDDITVYGDGTQTRCFTYVEDAAEATIRALRPEADNEIVNIGTEHEIPIMEVARLVKSISKSVSKIVRVPYASVYPHGFEEIPRRLPTTDKMKSLLGYRPKVDLGIGLGLTLQWYQGNRKQGG</sequence>
<dbReference type="Gene3D" id="3.40.50.720">
    <property type="entry name" value="NAD(P)-binding Rossmann-like Domain"/>
    <property type="match status" value="1"/>
</dbReference>
<keyword evidence="3" id="KW-1185">Reference proteome</keyword>
<evidence type="ECO:0000313" key="2">
    <source>
        <dbReference type="EMBL" id="TLS51973.1"/>
    </source>
</evidence>
<dbReference type="RefSeq" id="WP_138194217.1">
    <property type="nucleotide sequence ID" value="NZ_VCIW01000006.1"/>
</dbReference>
<gene>
    <name evidence="2" type="ORF">FE782_11370</name>
</gene>
<feature type="domain" description="NAD-dependent epimerase/dehydratase" evidence="1">
    <location>
        <begin position="9"/>
        <end position="240"/>
    </location>
</feature>
<dbReference type="PRINTS" id="PR01713">
    <property type="entry name" value="NUCEPIMERASE"/>
</dbReference>
<evidence type="ECO:0000313" key="3">
    <source>
        <dbReference type="Proteomes" id="UP000309676"/>
    </source>
</evidence>
<dbReference type="Proteomes" id="UP000309676">
    <property type="component" value="Unassembled WGS sequence"/>
</dbReference>
<proteinExistence type="predicted"/>
<dbReference type="InterPro" id="IPR001509">
    <property type="entry name" value="Epimerase_deHydtase"/>
</dbReference>
<name>A0A5R9GGW0_9BACL</name>
<dbReference type="PANTHER" id="PTHR43245:SF53">
    <property type="entry name" value="EPIMERASE-RELATED"/>
    <property type="match status" value="1"/>
</dbReference>
<comment type="caution">
    <text evidence="2">The sequence shown here is derived from an EMBL/GenBank/DDBJ whole genome shotgun (WGS) entry which is preliminary data.</text>
</comment>
<accession>A0A5R9GGW0</accession>
<reference evidence="2 3" key="1">
    <citation type="submission" date="2019-05" db="EMBL/GenBank/DDBJ databases">
        <authorList>
            <person name="Narsing Rao M.P."/>
            <person name="Li W.J."/>
        </authorList>
    </citation>
    <scope>NUCLEOTIDE SEQUENCE [LARGE SCALE GENOMIC DNA]</scope>
    <source>
        <strain evidence="2 3">SYSU_K30003</strain>
    </source>
</reference>
<dbReference type="PANTHER" id="PTHR43245">
    <property type="entry name" value="BIFUNCTIONAL POLYMYXIN RESISTANCE PROTEIN ARNA"/>
    <property type="match status" value="1"/>
</dbReference>
<dbReference type="SUPFAM" id="SSF51735">
    <property type="entry name" value="NAD(P)-binding Rossmann-fold domains"/>
    <property type="match status" value="1"/>
</dbReference>
<dbReference type="OrthoDB" id="9771073at2"/>
<organism evidence="2 3">
    <name type="scientific">Paenibacillus antri</name>
    <dbReference type="NCBI Taxonomy" id="2582848"/>
    <lineage>
        <taxon>Bacteria</taxon>
        <taxon>Bacillati</taxon>
        <taxon>Bacillota</taxon>
        <taxon>Bacilli</taxon>
        <taxon>Bacillales</taxon>
        <taxon>Paenibacillaceae</taxon>
        <taxon>Paenibacillus</taxon>
    </lineage>
</organism>
<dbReference type="Pfam" id="PF01370">
    <property type="entry name" value="Epimerase"/>
    <property type="match status" value="1"/>
</dbReference>
<dbReference type="AlphaFoldDB" id="A0A5R9GGW0"/>
<dbReference type="InterPro" id="IPR036291">
    <property type="entry name" value="NAD(P)-bd_dom_sf"/>
</dbReference>
<protein>
    <submittedName>
        <fullName evidence="2">NAD-dependent epimerase/dehydratase family protein</fullName>
    </submittedName>
</protein>
<evidence type="ECO:0000259" key="1">
    <source>
        <dbReference type="Pfam" id="PF01370"/>
    </source>
</evidence>